<accession>A0A9P7VGY5</accession>
<comment type="caution">
    <text evidence="2">The sequence shown here is derived from an EMBL/GenBank/DDBJ whole genome shotgun (WGS) entry which is preliminary data.</text>
</comment>
<feature type="transmembrane region" description="Helical" evidence="1">
    <location>
        <begin position="6"/>
        <end position="30"/>
    </location>
</feature>
<dbReference type="GeneID" id="66109748"/>
<name>A0A9P7VGY5_9AGAR</name>
<keyword evidence="1" id="KW-0472">Membrane</keyword>
<organism evidence="2 3">
    <name type="scientific">Guyanagaster necrorhizus</name>
    <dbReference type="NCBI Taxonomy" id="856835"/>
    <lineage>
        <taxon>Eukaryota</taxon>
        <taxon>Fungi</taxon>
        <taxon>Dikarya</taxon>
        <taxon>Basidiomycota</taxon>
        <taxon>Agaricomycotina</taxon>
        <taxon>Agaricomycetes</taxon>
        <taxon>Agaricomycetidae</taxon>
        <taxon>Agaricales</taxon>
        <taxon>Marasmiineae</taxon>
        <taxon>Physalacriaceae</taxon>
        <taxon>Guyanagaster</taxon>
    </lineage>
</organism>
<evidence type="ECO:0000256" key="1">
    <source>
        <dbReference type="SAM" id="Phobius"/>
    </source>
</evidence>
<evidence type="ECO:0000313" key="3">
    <source>
        <dbReference type="Proteomes" id="UP000812287"/>
    </source>
</evidence>
<keyword evidence="1" id="KW-0812">Transmembrane</keyword>
<dbReference type="Proteomes" id="UP000812287">
    <property type="component" value="Unassembled WGS sequence"/>
</dbReference>
<dbReference type="EMBL" id="MU250572">
    <property type="protein sequence ID" value="KAG7440365.1"/>
    <property type="molecule type" value="Genomic_DNA"/>
</dbReference>
<keyword evidence="1" id="KW-1133">Transmembrane helix</keyword>
<proteinExistence type="predicted"/>
<gene>
    <name evidence="2" type="ORF">BT62DRAFT_938040</name>
</gene>
<keyword evidence="3" id="KW-1185">Reference proteome</keyword>
<reference evidence="2" key="1">
    <citation type="submission" date="2020-11" db="EMBL/GenBank/DDBJ databases">
        <title>Adaptations for nitrogen fixation in a non-lichenized fungal sporocarp promotes dispersal by wood-feeding termites.</title>
        <authorList>
            <consortium name="DOE Joint Genome Institute"/>
            <person name="Koch R.A."/>
            <person name="Yoon G."/>
            <person name="Arayal U."/>
            <person name="Lail K."/>
            <person name="Amirebrahimi M."/>
            <person name="Labutti K."/>
            <person name="Lipzen A."/>
            <person name="Riley R."/>
            <person name="Barry K."/>
            <person name="Henrissat B."/>
            <person name="Grigoriev I.V."/>
            <person name="Herr J.R."/>
            <person name="Aime M.C."/>
        </authorList>
    </citation>
    <scope>NUCLEOTIDE SEQUENCE</scope>
    <source>
        <strain evidence="2">MCA 3950</strain>
    </source>
</reference>
<protein>
    <submittedName>
        <fullName evidence="2">Uncharacterized protein</fullName>
    </submittedName>
</protein>
<dbReference type="RefSeq" id="XP_043033865.1">
    <property type="nucleotide sequence ID" value="XM_043187451.1"/>
</dbReference>
<dbReference type="AlphaFoldDB" id="A0A9P7VGY5"/>
<evidence type="ECO:0000313" key="2">
    <source>
        <dbReference type="EMBL" id="KAG7440365.1"/>
    </source>
</evidence>
<sequence length="79" mass="9090">MGTAVGLMQGIIFFACLMYLSLLLLAILAFSDQQGYFFFYDVQEQSQPKYEPRVLGQAGRQSRQLQRLLLRTLVRWGTP</sequence>